<dbReference type="Proteomes" id="UP000663760">
    <property type="component" value="Chromosome 18"/>
</dbReference>
<sequence>MKSDELVHDFFSRVVVIINQTKIFGEDISEKKIVEFFLRSLLYKFDHIIVAIEKSKDMSIYTQNELVGTLLTHEE</sequence>
<accession>A0A7I8LMH1</accession>
<dbReference type="Pfam" id="PF14223">
    <property type="entry name" value="Retrotran_gag_2"/>
    <property type="match status" value="1"/>
</dbReference>
<proteinExistence type="predicted"/>
<evidence type="ECO:0000313" key="1">
    <source>
        <dbReference type="EMBL" id="CAA7410515.1"/>
    </source>
</evidence>
<dbReference type="EMBL" id="LR746281">
    <property type="protein sequence ID" value="CAA7410515.1"/>
    <property type="molecule type" value="Genomic_DNA"/>
</dbReference>
<name>A0A7I8LMH1_SPIIN</name>
<reference evidence="1" key="1">
    <citation type="submission" date="2020-02" db="EMBL/GenBank/DDBJ databases">
        <authorList>
            <person name="Scholz U."/>
            <person name="Mascher M."/>
            <person name="Fiebig A."/>
        </authorList>
    </citation>
    <scope>NUCLEOTIDE SEQUENCE</scope>
</reference>
<dbReference type="PANTHER" id="PTHR35317">
    <property type="entry name" value="OS04G0629600 PROTEIN"/>
    <property type="match status" value="1"/>
</dbReference>
<evidence type="ECO:0000313" key="2">
    <source>
        <dbReference type="Proteomes" id="UP000663760"/>
    </source>
</evidence>
<protein>
    <submittedName>
        <fullName evidence="1">Uncharacterized protein</fullName>
    </submittedName>
</protein>
<dbReference type="OrthoDB" id="778665at2759"/>
<dbReference type="AlphaFoldDB" id="A0A7I8LMH1"/>
<organism evidence="1 2">
    <name type="scientific">Spirodela intermedia</name>
    <name type="common">Intermediate duckweed</name>
    <dbReference type="NCBI Taxonomy" id="51605"/>
    <lineage>
        <taxon>Eukaryota</taxon>
        <taxon>Viridiplantae</taxon>
        <taxon>Streptophyta</taxon>
        <taxon>Embryophyta</taxon>
        <taxon>Tracheophyta</taxon>
        <taxon>Spermatophyta</taxon>
        <taxon>Magnoliopsida</taxon>
        <taxon>Liliopsida</taxon>
        <taxon>Araceae</taxon>
        <taxon>Lemnoideae</taxon>
        <taxon>Spirodela</taxon>
    </lineage>
</organism>
<dbReference type="PANTHER" id="PTHR35317:SF35">
    <property type="entry name" value="DUF4219 DOMAIN-CONTAINING PROTEIN"/>
    <property type="match status" value="1"/>
</dbReference>
<keyword evidence="2" id="KW-1185">Reference proteome</keyword>
<gene>
    <name evidence="1" type="ORF">SI8410_18021193</name>
</gene>